<evidence type="ECO:0000313" key="3">
    <source>
        <dbReference type="Proteomes" id="UP000195321"/>
    </source>
</evidence>
<name>A0A1Y3MDT9_9BACI</name>
<dbReference type="InterPro" id="IPR048427">
    <property type="entry name" value="YpoC"/>
</dbReference>
<evidence type="ECO:0000259" key="1">
    <source>
        <dbReference type="Pfam" id="PF21747"/>
    </source>
</evidence>
<dbReference type="EMBL" id="MWPX01000011">
    <property type="protein sequence ID" value="OUM48625.1"/>
    <property type="molecule type" value="Genomic_DNA"/>
</dbReference>
<comment type="caution">
    <text evidence="2">The sequence shown here is derived from an EMBL/GenBank/DDBJ whole genome shotgun (WGS) entry which is preliminary data.</text>
</comment>
<accession>A0A1Y3MDT9</accession>
<gene>
    <name evidence="2" type="ORF">BW425_11785</name>
</gene>
<proteinExistence type="predicted"/>
<dbReference type="Pfam" id="PF21747">
    <property type="entry name" value="YpoC"/>
    <property type="match status" value="1"/>
</dbReference>
<sequence length="172" mass="20741">MEQVVQVPDEFRCNPFFEGDIDKIIYHTDESFVQLLESHYFLFDIEKQYEPWNEIEMGIPAVLDIWKDKKEDISIFFRDRKRNEAKRPMIHFAAHLLSSLYWLNGKPVSGLKDIKNMIDELQIKPINFMERYSFITKQPHHYHSYIQLAQLYVEIEKLYAKKIIQKKKSPSR</sequence>
<organism evidence="2 3">
    <name type="scientific">Bacillus pseudomycoides</name>
    <dbReference type="NCBI Taxonomy" id="64104"/>
    <lineage>
        <taxon>Bacteria</taxon>
        <taxon>Bacillati</taxon>
        <taxon>Bacillota</taxon>
        <taxon>Bacilli</taxon>
        <taxon>Bacillales</taxon>
        <taxon>Bacillaceae</taxon>
        <taxon>Bacillus</taxon>
        <taxon>Bacillus cereus group</taxon>
    </lineage>
</organism>
<dbReference type="AlphaFoldDB" id="A0A1Y3MDT9"/>
<dbReference type="Proteomes" id="UP000195321">
    <property type="component" value="Unassembled WGS sequence"/>
</dbReference>
<protein>
    <submittedName>
        <fullName evidence="2">GTPase</fullName>
    </submittedName>
</protein>
<feature type="domain" description="YpoC-like" evidence="1">
    <location>
        <begin position="58"/>
        <end position="167"/>
    </location>
</feature>
<reference evidence="2 3" key="1">
    <citation type="submission" date="2017-02" db="EMBL/GenBank/DDBJ databases">
        <title>Bacillus pseudomycoides isolate FSL K6-0042.</title>
        <authorList>
            <person name="Kovac J."/>
        </authorList>
    </citation>
    <scope>NUCLEOTIDE SEQUENCE [LARGE SCALE GENOMIC DNA]</scope>
    <source>
        <strain evidence="2 3">FSL K6-0042</strain>
    </source>
</reference>
<dbReference type="RefSeq" id="WP_088094045.1">
    <property type="nucleotide sequence ID" value="NZ_JBALMA010000129.1"/>
</dbReference>
<evidence type="ECO:0000313" key="2">
    <source>
        <dbReference type="EMBL" id="OUM48625.1"/>
    </source>
</evidence>